<keyword evidence="2 5" id="KW-0853">WD repeat</keyword>
<dbReference type="PROSITE" id="PS50294">
    <property type="entry name" value="WD_REPEATS_REGION"/>
    <property type="match status" value="1"/>
</dbReference>
<dbReference type="InterPro" id="IPR012972">
    <property type="entry name" value="NLE"/>
</dbReference>
<dbReference type="PRINTS" id="PR00320">
    <property type="entry name" value="GPROTEINBRPT"/>
</dbReference>
<evidence type="ECO:0000256" key="4">
    <source>
        <dbReference type="ARBA" id="ARBA00023242"/>
    </source>
</evidence>
<dbReference type="OrthoDB" id="10251381at2759"/>
<reference evidence="7 8" key="1">
    <citation type="submission" date="2016-06" db="EMBL/GenBank/DDBJ databases">
        <title>Comparative genomics of the ectomycorrhizal sister species Rhizopogon vinicolor and Rhizopogon vesiculosus (Basidiomycota: Boletales) reveals a divergence of the mating type B locus.</title>
        <authorList>
            <consortium name="DOE Joint Genome Institute"/>
            <person name="Mujic A.B."/>
            <person name="Kuo A."/>
            <person name="Tritt A."/>
            <person name="Lipzen A."/>
            <person name="Chen C."/>
            <person name="Johnson J."/>
            <person name="Sharma A."/>
            <person name="Barry K."/>
            <person name="Grigoriev I.V."/>
            <person name="Spatafora J.W."/>
        </authorList>
    </citation>
    <scope>NUCLEOTIDE SEQUENCE [LARGE SCALE GENOMIC DNA]</scope>
    <source>
        <strain evidence="7 8">AM-OR11-026</strain>
    </source>
</reference>
<dbReference type="SUPFAM" id="SSF50978">
    <property type="entry name" value="WD40 repeat-like"/>
    <property type="match status" value="1"/>
</dbReference>
<keyword evidence="4" id="KW-0539">Nucleus</keyword>
<dbReference type="InterPro" id="IPR019775">
    <property type="entry name" value="WD40_repeat_CS"/>
</dbReference>
<feature type="domain" description="NLE" evidence="6">
    <location>
        <begin position="14"/>
        <end position="70"/>
    </location>
</feature>
<dbReference type="AlphaFoldDB" id="A0A1B7NGW7"/>
<dbReference type="PROSITE" id="PS00678">
    <property type="entry name" value="WD_REPEATS_1"/>
    <property type="match status" value="1"/>
</dbReference>
<evidence type="ECO:0000313" key="7">
    <source>
        <dbReference type="EMBL" id="OAX44161.1"/>
    </source>
</evidence>
<evidence type="ECO:0000256" key="1">
    <source>
        <dbReference type="ARBA" id="ARBA00004604"/>
    </source>
</evidence>
<evidence type="ECO:0000256" key="3">
    <source>
        <dbReference type="ARBA" id="ARBA00022737"/>
    </source>
</evidence>
<dbReference type="InterPro" id="IPR015943">
    <property type="entry name" value="WD40/YVTN_repeat-like_dom_sf"/>
</dbReference>
<dbReference type="Pfam" id="PF08154">
    <property type="entry name" value="NLE"/>
    <property type="match status" value="1"/>
</dbReference>
<dbReference type="InterPro" id="IPR020472">
    <property type="entry name" value="WD40_PAC1"/>
</dbReference>
<dbReference type="Gene3D" id="2.130.10.10">
    <property type="entry name" value="YVTN repeat-like/Quinoprotein amine dehydrogenase"/>
    <property type="match status" value="1"/>
</dbReference>
<dbReference type="Pfam" id="PF00400">
    <property type="entry name" value="WD40"/>
    <property type="match status" value="4"/>
</dbReference>
<protein>
    <submittedName>
        <fullName evidence="7">Ribosome biogenesis protein YTM1</fullName>
    </submittedName>
</protein>
<dbReference type="InterPro" id="IPR001680">
    <property type="entry name" value="WD40_rpt"/>
</dbReference>
<feature type="repeat" description="WD" evidence="5">
    <location>
        <begin position="194"/>
        <end position="226"/>
    </location>
</feature>
<accession>A0A1B7NGW7</accession>
<dbReference type="EMBL" id="KV448128">
    <property type="protein sequence ID" value="OAX44161.1"/>
    <property type="molecule type" value="Genomic_DNA"/>
</dbReference>
<feature type="repeat" description="WD" evidence="5">
    <location>
        <begin position="354"/>
        <end position="396"/>
    </location>
</feature>
<name>A0A1B7NGW7_9AGAM</name>
<comment type="subcellular location">
    <subcellularLocation>
        <location evidence="1">Nucleus</location>
        <location evidence="1">Nucleolus</location>
    </subcellularLocation>
</comment>
<dbReference type="Proteomes" id="UP000092154">
    <property type="component" value="Unassembled WGS sequence"/>
</dbReference>
<organism evidence="7 8">
    <name type="scientific">Rhizopogon vinicolor AM-OR11-026</name>
    <dbReference type="NCBI Taxonomy" id="1314800"/>
    <lineage>
        <taxon>Eukaryota</taxon>
        <taxon>Fungi</taxon>
        <taxon>Dikarya</taxon>
        <taxon>Basidiomycota</taxon>
        <taxon>Agaricomycotina</taxon>
        <taxon>Agaricomycetes</taxon>
        <taxon>Agaricomycetidae</taxon>
        <taxon>Boletales</taxon>
        <taxon>Suillineae</taxon>
        <taxon>Rhizopogonaceae</taxon>
        <taxon>Rhizopogon</taxon>
    </lineage>
</organism>
<dbReference type="GO" id="GO:0005730">
    <property type="term" value="C:nucleolus"/>
    <property type="evidence" value="ECO:0007669"/>
    <property type="project" value="UniProtKB-SubCell"/>
</dbReference>
<dbReference type="InterPro" id="IPR036322">
    <property type="entry name" value="WD40_repeat_dom_sf"/>
</dbReference>
<dbReference type="PANTHER" id="PTHR19855">
    <property type="entry name" value="WD40 REPEAT PROTEIN 12, 37"/>
    <property type="match status" value="1"/>
</dbReference>
<dbReference type="SMART" id="SM00320">
    <property type="entry name" value="WD40"/>
    <property type="match status" value="6"/>
</dbReference>
<dbReference type="FunCoup" id="A0A1B7NGW7">
    <property type="interactions" value="435"/>
</dbReference>
<sequence length="433" mass="47261">MASTSSSTVPSHPVVFTTKTPYVLPSQKFMIPLDWKRYQLSQLINKALDLPKPVPFDFIVHGEILRTTLWEWRAEKGVGEEDTLEIEYFESVMPPQRMSDIPHEDWVSSVSCRIPQHFVTASYDGHLRLFDYSQNPVIDTFVHQAPITSVCVVPSPSSDAESRILASSSHDFTACLTHIYMSLEGPSASTVASLHLHTSPLSCVSSDTSGSHLLTSSWDGLIGVWDTSIPDEHQVTLERGDDRKKRRKTAPVNIKRKAPIAVLKSHTARVSKALFATGLHAKGKAYSCGFDSTVRTWDVESGVCVNTVNVPERPMLDLAQTPDGNVLLAASTDRTVSIFDLRISNSSLSSSTGFMMHPATPSCIATSEGGKQQVVTGAYDGVARLWDLRSTKGAVTNFRVWDGMKVLGVDWAGDVVSIGGEGGVEVWRITGGS</sequence>
<dbReference type="PROSITE" id="PS50082">
    <property type="entry name" value="WD_REPEATS_2"/>
    <property type="match status" value="2"/>
</dbReference>
<dbReference type="InParanoid" id="A0A1B7NGW7"/>
<evidence type="ECO:0000256" key="2">
    <source>
        <dbReference type="ARBA" id="ARBA00022574"/>
    </source>
</evidence>
<dbReference type="STRING" id="1314800.A0A1B7NGW7"/>
<dbReference type="PANTHER" id="PTHR19855:SF11">
    <property type="entry name" value="RIBOSOME BIOGENESIS PROTEIN WDR12"/>
    <property type="match status" value="1"/>
</dbReference>
<evidence type="ECO:0000259" key="6">
    <source>
        <dbReference type="Pfam" id="PF08154"/>
    </source>
</evidence>
<keyword evidence="3" id="KW-0677">Repeat</keyword>
<keyword evidence="8" id="KW-1185">Reference proteome</keyword>
<evidence type="ECO:0000313" key="8">
    <source>
        <dbReference type="Proteomes" id="UP000092154"/>
    </source>
</evidence>
<proteinExistence type="predicted"/>
<gene>
    <name evidence="7" type="ORF">K503DRAFT_679570</name>
</gene>
<evidence type="ECO:0000256" key="5">
    <source>
        <dbReference type="PROSITE-ProRule" id="PRU00221"/>
    </source>
</evidence>